<dbReference type="GO" id="GO:0046872">
    <property type="term" value="F:metal ion binding"/>
    <property type="evidence" value="ECO:0007669"/>
    <property type="project" value="UniProtKB-KW"/>
</dbReference>
<dbReference type="Proteomes" id="UP001217476">
    <property type="component" value="Chromosome"/>
</dbReference>
<dbReference type="InterPro" id="IPR012337">
    <property type="entry name" value="RNaseH-like_sf"/>
</dbReference>
<evidence type="ECO:0000313" key="3">
    <source>
        <dbReference type="EMBL" id="WEK04599.1"/>
    </source>
</evidence>
<name>A0AAJ6B0T7_9HYPH</name>
<dbReference type="GO" id="GO:0008310">
    <property type="term" value="F:single-stranded DNA 3'-5' DNA exonuclease activity"/>
    <property type="evidence" value="ECO:0007669"/>
    <property type="project" value="UniProtKB-EC"/>
</dbReference>
<dbReference type="GO" id="GO:0005829">
    <property type="term" value="C:cytosol"/>
    <property type="evidence" value="ECO:0007669"/>
    <property type="project" value="TreeGrafter"/>
</dbReference>
<dbReference type="PANTHER" id="PTHR30231">
    <property type="entry name" value="DNA POLYMERASE III SUBUNIT EPSILON"/>
    <property type="match status" value="1"/>
</dbReference>
<keyword evidence="3" id="KW-0540">Nuclease</keyword>
<accession>A0AAJ6B0T7</accession>
<organism evidence="3 4">
    <name type="scientific">Candidatus Devosia phytovorans</name>
    <dbReference type="NCBI Taxonomy" id="3121372"/>
    <lineage>
        <taxon>Bacteria</taxon>
        <taxon>Pseudomonadati</taxon>
        <taxon>Pseudomonadota</taxon>
        <taxon>Alphaproteobacteria</taxon>
        <taxon>Hyphomicrobiales</taxon>
        <taxon>Devosiaceae</taxon>
        <taxon>Devosia</taxon>
    </lineage>
</organism>
<dbReference type="PROSITE" id="PS51784">
    <property type="entry name" value="EXOI_SH3"/>
    <property type="match status" value="1"/>
</dbReference>
<evidence type="ECO:0000313" key="4">
    <source>
        <dbReference type="Proteomes" id="UP001217476"/>
    </source>
</evidence>
<dbReference type="Pfam" id="PF00929">
    <property type="entry name" value="RNase_T"/>
    <property type="match status" value="1"/>
</dbReference>
<keyword evidence="3" id="KW-0378">Hydrolase</keyword>
<dbReference type="AlphaFoldDB" id="A0AAJ6B0T7"/>
<dbReference type="InterPro" id="IPR036397">
    <property type="entry name" value="RNaseH_sf"/>
</dbReference>
<evidence type="ECO:0000259" key="2">
    <source>
        <dbReference type="PROSITE" id="PS51785"/>
    </source>
</evidence>
<reference evidence="3" key="1">
    <citation type="submission" date="2023-03" db="EMBL/GenBank/DDBJ databases">
        <title>Andean soil-derived lignocellulolytic bacterial consortium as a source of novel taxa and putative plastic-active enzymes.</title>
        <authorList>
            <person name="Diaz-Garcia L."/>
            <person name="Chuvochina M."/>
            <person name="Feuerriegel G."/>
            <person name="Bunk B."/>
            <person name="Sproer C."/>
            <person name="Streit W.R."/>
            <person name="Rodriguez L.M."/>
            <person name="Overmann J."/>
            <person name="Jimenez D.J."/>
        </authorList>
    </citation>
    <scope>NUCLEOTIDE SEQUENCE</scope>
    <source>
        <strain evidence="3">MAG 4196</strain>
    </source>
</reference>
<dbReference type="InterPro" id="IPR013520">
    <property type="entry name" value="Ribonucl_H"/>
</dbReference>
<dbReference type="Gene3D" id="1.20.1280.70">
    <property type="entry name" value="Exonuclease ExoI, domain 3"/>
    <property type="match status" value="1"/>
</dbReference>
<keyword evidence="3" id="KW-0269">Exonuclease</keyword>
<sequence>MSLVLYDLETTGLSSHFDQIVQFGAVRLDDAFEVVEQYETSCRLQPHIVPAPSALHVTGTSYSDLISPARRSHFSMIVEIHELFTRWSPAAFIGYNSIKFDEEFLRHAFYQCLLEPYLTSRGNARGDVLRLARAVSKRRPDVLPTAFGPNGERSMKLHDVATACGFRSEGAHEAMADVEAMRWIVKVVSDGAPDIWSRFMQFSTKAAAQDFIREEDAFVSFEADRPGQGFRLLTAFGQHPVQDAVRYCLDLSVSVDGLRAATDEELIEMFKLRDGPLRRVKANGSPLLFPLYEALDTTFPDLIEDDVLRQARSIRTDEAFTARLNSAASAAERVFEESDHVEQQLYGRFIPDSEKPIMQQFHVAPWEERLNILRRFSDARLRRLGQRAIYFEAPHLIPNEVRATLDAAVRQRWTGDTSMPWMTAAKAIAQIRAMPPDLDRSSLAEYEAFLLQAVSIAS</sequence>
<feature type="domain" description="ExoI SH3-like" evidence="1">
    <location>
        <begin position="193"/>
        <end position="332"/>
    </location>
</feature>
<protein>
    <submittedName>
        <fullName evidence="3">Exonuclease domain-containing protein</fullName>
    </submittedName>
</protein>
<proteinExistence type="predicted"/>
<dbReference type="PROSITE" id="PS51785">
    <property type="entry name" value="EXOI_C"/>
    <property type="match status" value="1"/>
</dbReference>
<dbReference type="SMART" id="SM00479">
    <property type="entry name" value="EXOIII"/>
    <property type="match status" value="1"/>
</dbReference>
<dbReference type="InterPro" id="IPR058561">
    <property type="entry name" value="Exonuc_1_C"/>
</dbReference>
<dbReference type="Gene3D" id="3.30.420.10">
    <property type="entry name" value="Ribonuclease H-like superfamily/Ribonuclease H"/>
    <property type="match status" value="1"/>
</dbReference>
<feature type="domain" description="ExoI C-terminal" evidence="2">
    <location>
        <begin position="336"/>
        <end position="458"/>
    </location>
</feature>
<evidence type="ECO:0000259" key="1">
    <source>
        <dbReference type="PROSITE" id="PS51784"/>
    </source>
</evidence>
<dbReference type="InterPro" id="IPR034747">
    <property type="entry name" value="EXOI_SH3"/>
</dbReference>
<gene>
    <name evidence="3" type="ORF">P0Y65_20885</name>
</gene>
<dbReference type="GO" id="GO:0003677">
    <property type="term" value="F:DNA binding"/>
    <property type="evidence" value="ECO:0007669"/>
    <property type="project" value="UniProtKB-KW"/>
</dbReference>
<dbReference type="EMBL" id="CP119312">
    <property type="protein sequence ID" value="WEK04599.1"/>
    <property type="molecule type" value="Genomic_DNA"/>
</dbReference>
<dbReference type="SUPFAM" id="SSF53098">
    <property type="entry name" value="Ribonuclease H-like"/>
    <property type="match status" value="1"/>
</dbReference>
<dbReference type="PANTHER" id="PTHR30231:SF41">
    <property type="entry name" value="DNA POLYMERASE III SUBUNIT EPSILON"/>
    <property type="match status" value="1"/>
</dbReference>
<dbReference type="GO" id="GO:0045004">
    <property type="term" value="P:DNA replication proofreading"/>
    <property type="evidence" value="ECO:0007669"/>
    <property type="project" value="TreeGrafter"/>
</dbReference>